<gene>
    <name evidence="1" type="ORF">METZ01_LOCUS223300</name>
</gene>
<dbReference type="EMBL" id="UINC01053661">
    <property type="protein sequence ID" value="SVB70446.1"/>
    <property type="molecule type" value="Genomic_DNA"/>
</dbReference>
<organism evidence="1">
    <name type="scientific">marine metagenome</name>
    <dbReference type="NCBI Taxonomy" id="408172"/>
    <lineage>
        <taxon>unclassified sequences</taxon>
        <taxon>metagenomes</taxon>
        <taxon>ecological metagenomes</taxon>
    </lineage>
</organism>
<reference evidence="1" key="1">
    <citation type="submission" date="2018-05" db="EMBL/GenBank/DDBJ databases">
        <authorList>
            <person name="Lanie J.A."/>
            <person name="Ng W.-L."/>
            <person name="Kazmierczak K.M."/>
            <person name="Andrzejewski T.M."/>
            <person name="Davidsen T.M."/>
            <person name="Wayne K.J."/>
            <person name="Tettelin H."/>
            <person name="Glass J.I."/>
            <person name="Rusch D."/>
            <person name="Podicherti R."/>
            <person name="Tsui H.-C.T."/>
            <person name="Winkler M.E."/>
        </authorList>
    </citation>
    <scope>NUCLEOTIDE SEQUENCE</scope>
</reference>
<evidence type="ECO:0000313" key="1">
    <source>
        <dbReference type="EMBL" id="SVB70446.1"/>
    </source>
</evidence>
<sequence length="68" mass="7539">MVAIAAQPVLISYRARYSREGLILRRRPADCHTATRIVIHIDHTARRRAGLALSCALSVGVGGRHRNH</sequence>
<proteinExistence type="predicted"/>
<accession>A0A382G595</accession>
<name>A0A382G595_9ZZZZ</name>
<protein>
    <submittedName>
        <fullName evidence="1">Uncharacterized protein</fullName>
    </submittedName>
</protein>
<dbReference type="AlphaFoldDB" id="A0A382G595"/>